<reference evidence="1 2" key="1">
    <citation type="journal article" date="2014" name="Am. J. Bot.">
        <title>Genome assembly and annotation for red clover (Trifolium pratense; Fabaceae).</title>
        <authorList>
            <person name="Istvanek J."/>
            <person name="Jaros M."/>
            <person name="Krenek A."/>
            <person name="Repkova J."/>
        </authorList>
    </citation>
    <scope>NUCLEOTIDE SEQUENCE [LARGE SCALE GENOMIC DNA]</scope>
    <source>
        <strain evidence="2">cv. Tatra</strain>
        <tissue evidence="1">Young leaves</tissue>
    </source>
</reference>
<accession>A0A2K3P1V4</accession>
<organism evidence="1 2">
    <name type="scientific">Trifolium pratense</name>
    <name type="common">Red clover</name>
    <dbReference type="NCBI Taxonomy" id="57577"/>
    <lineage>
        <taxon>Eukaryota</taxon>
        <taxon>Viridiplantae</taxon>
        <taxon>Streptophyta</taxon>
        <taxon>Embryophyta</taxon>
        <taxon>Tracheophyta</taxon>
        <taxon>Spermatophyta</taxon>
        <taxon>Magnoliopsida</taxon>
        <taxon>eudicotyledons</taxon>
        <taxon>Gunneridae</taxon>
        <taxon>Pentapetalae</taxon>
        <taxon>rosids</taxon>
        <taxon>fabids</taxon>
        <taxon>Fabales</taxon>
        <taxon>Fabaceae</taxon>
        <taxon>Papilionoideae</taxon>
        <taxon>50 kb inversion clade</taxon>
        <taxon>NPAAA clade</taxon>
        <taxon>Hologalegina</taxon>
        <taxon>IRL clade</taxon>
        <taxon>Trifolieae</taxon>
        <taxon>Trifolium</taxon>
    </lineage>
</organism>
<dbReference type="AlphaFoldDB" id="A0A2K3P1V4"/>
<evidence type="ECO:0000313" key="2">
    <source>
        <dbReference type="Proteomes" id="UP000236291"/>
    </source>
</evidence>
<reference evidence="1 2" key="2">
    <citation type="journal article" date="2017" name="Front. Plant Sci.">
        <title>Gene Classification and Mining of Molecular Markers Useful in Red Clover (Trifolium pratense) Breeding.</title>
        <authorList>
            <person name="Istvanek J."/>
            <person name="Dluhosova J."/>
            <person name="Dluhos P."/>
            <person name="Patkova L."/>
            <person name="Nedelnik J."/>
            <person name="Repkova J."/>
        </authorList>
    </citation>
    <scope>NUCLEOTIDE SEQUENCE [LARGE SCALE GENOMIC DNA]</scope>
    <source>
        <strain evidence="2">cv. Tatra</strain>
        <tissue evidence="1">Young leaves</tissue>
    </source>
</reference>
<dbReference type="Proteomes" id="UP000236291">
    <property type="component" value="Unassembled WGS sequence"/>
</dbReference>
<protein>
    <submittedName>
        <fullName evidence="1">Uncharacterized protein</fullName>
    </submittedName>
</protein>
<gene>
    <name evidence="1" type="ORF">L195_g005803</name>
</gene>
<proteinExistence type="predicted"/>
<sequence>SDFEHFLPPSCSLTSSLSAFASQMSKAMVIPGCFVLCLKFGLFADHVMKVCCGFGINFIFKRIRSLVPIPKNMVKPGAINFGWEIAAFSDNFSSVACESDEELEHLPRTSPLTNIVELVTM</sequence>
<name>A0A2K3P1V4_TRIPR</name>
<feature type="non-terminal residue" evidence="1">
    <location>
        <position position="1"/>
    </location>
</feature>
<evidence type="ECO:0000313" key="1">
    <source>
        <dbReference type="EMBL" id="PNY09257.1"/>
    </source>
</evidence>
<comment type="caution">
    <text evidence="1">The sequence shown here is derived from an EMBL/GenBank/DDBJ whole genome shotgun (WGS) entry which is preliminary data.</text>
</comment>
<dbReference type="EMBL" id="ASHM01003026">
    <property type="protein sequence ID" value="PNY09257.1"/>
    <property type="molecule type" value="Genomic_DNA"/>
</dbReference>